<accession>A0A381RWH2</accession>
<dbReference type="PANTHER" id="PTHR35534:SF1">
    <property type="entry name" value="LARGE RIBOSOMAL SUBUNIT PROTEIN BL32"/>
    <property type="match status" value="1"/>
</dbReference>
<sequence>MAVQKSKVSRSKRGKRRSHDALKKASLSTDVVTGEKHRRHHMTSDGFYKGKKIIEIHKDEEPLEE</sequence>
<dbReference type="SUPFAM" id="SSF57829">
    <property type="entry name" value="Zn-binding ribosomal proteins"/>
    <property type="match status" value="1"/>
</dbReference>
<reference evidence="5" key="1">
    <citation type="submission" date="2018-05" db="EMBL/GenBank/DDBJ databases">
        <authorList>
            <person name="Lanie J.A."/>
            <person name="Ng W.-L."/>
            <person name="Kazmierczak K.M."/>
            <person name="Andrzejewski T.M."/>
            <person name="Davidsen T.M."/>
            <person name="Wayne K.J."/>
            <person name="Tettelin H."/>
            <person name="Glass J.I."/>
            <person name="Rusch D."/>
            <person name="Podicherti R."/>
            <person name="Tsui H.-C.T."/>
            <person name="Winkler M.E."/>
        </authorList>
    </citation>
    <scope>NUCLEOTIDE SEQUENCE</scope>
</reference>
<comment type="similarity">
    <text evidence="1">Belongs to the bacterial ribosomal protein bL32 family.</text>
</comment>
<gene>
    <name evidence="5" type="ORF">METZ01_LOCUS46127</name>
</gene>
<feature type="compositionally biased region" description="Basic residues" evidence="4">
    <location>
        <begin position="7"/>
        <end position="18"/>
    </location>
</feature>
<proteinExistence type="inferred from homology"/>
<dbReference type="HAMAP" id="MF_00340">
    <property type="entry name" value="Ribosomal_bL32"/>
    <property type="match status" value="1"/>
</dbReference>
<name>A0A381RWH2_9ZZZZ</name>
<dbReference type="NCBIfam" id="TIGR01031">
    <property type="entry name" value="rpmF_bact"/>
    <property type="match status" value="1"/>
</dbReference>
<dbReference type="InterPro" id="IPR044957">
    <property type="entry name" value="Ribosomal_bL32_bact"/>
</dbReference>
<evidence type="ECO:0000256" key="1">
    <source>
        <dbReference type="ARBA" id="ARBA00008560"/>
    </source>
</evidence>
<organism evidence="5">
    <name type="scientific">marine metagenome</name>
    <dbReference type="NCBI Taxonomy" id="408172"/>
    <lineage>
        <taxon>unclassified sequences</taxon>
        <taxon>metagenomes</taxon>
        <taxon>ecological metagenomes</taxon>
    </lineage>
</organism>
<keyword evidence="3" id="KW-0687">Ribonucleoprotein</keyword>
<evidence type="ECO:0008006" key="6">
    <source>
        <dbReference type="Google" id="ProtNLM"/>
    </source>
</evidence>
<evidence type="ECO:0000256" key="3">
    <source>
        <dbReference type="ARBA" id="ARBA00023274"/>
    </source>
</evidence>
<dbReference type="GO" id="GO:0006412">
    <property type="term" value="P:translation"/>
    <property type="evidence" value="ECO:0007669"/>
    <property type="project" value="InterPro"/>
</dbReference>
<feature type="region of interest" description="Disordered" evidence="4">
    <location>
        <begin position="1"/>
        <end position="46"/>
    </location>
</feature>
<dbReference type="InterPro" id="IPR002677">
    <property type="entry name" value="Ribosomal_bL32"/>
</dbReference>
<dbReference type="EMBL" id="UINC01002133">
    <property type="protein sequence ID" value="SUZ93273.1"/>
    <property type="molecule type" value="Genomic_DNA"/>
</dbReference>
<dbReference type="InterPro" id="IPR011332">
    <property type="entry name" value="Ribosomal_zn-bd"/>
</dbReference>
<keyword evidence="2" id="KW-0689">Ribosomal protein</keyword>
<dbReference type="GO" id="GO:0003735">
    <property type="term" value="F:structural constituent of ribosome"/>
    <property type="evidence" value="ECO:0007669"/>
    <property type="project" value="InterPro"/>
</dbReference>
<dbReference type="AlphaFoldDB" id="A0A381RWH2"/>
<evidence type="ECO:0000313" key="5">
    <source>
        <dbReference type="EMBL" id="SUZ93273.1"/>
    </source>
</evidence>
<evidence type="ECO:0000256" key="2">
    <source>
        <dbReference type="ARBA" id="ARBA00022980"/>
    </source>
</evidence>
<dbReference type="PANTHER" id="PTHR35534">
    <property type="entry name" value="50S RIBOSOMAL PROTEIN L32"/>
    <property type="match status" value="1"/>
</dbReference>
<protein>
    <recommendedName>
        <fullName evidence="6">50S ribosomal protein L32</fullName>
    </recommendedName>
</protein>
<dbReference type="Pfam" id="PF01783">
    <property type="entry name" value="Ribosomal_L32p"/>
    <property type="match status" value="1"/>
</dbReference>
<evidence type="ECO:0000256" key="4">
    <source>
        <dbReference type="SAM" id="MobiDB-lite"/>
    </source>
</evidence>
<dbReference type="GO" id="GO:0015934">
    <property type="term" value="C:large ribosomal subunit"/>
    <property type="evidence" value="ECO:0007669"/>
    <property type="project" value="InterPro"/>
</dbReference>